<comment type="caution">
    <text evidence="1">The sequence shown here is derived from an EMBL/GenBank/DDBJ whole genome shotgun (WGS) entry which is preliminary data.</text>
</comment>
<protein>
    <submittedName>
        <fullName evidence="1">Uncharacterized protein</fullName>
    </submittedName>
</protein>
<evidence type="ECO:0000313" key="1">
    <source>
        <dbReference type="EMBL" id="MDQ9556048.1"/>
    </source>
</evidence>
<accession>A0ABD5BHX5</accession>
<reference evidence="1 2" key="1">
    <citation type="submission" date="2023-07" db="EMBL/GenBank/DDBJ databases">
        <title>Pathogens genome sequencing project 196.</title>
        <authorList>
            <person name="Cao X."/>
        </authorList>
    </citation>
    <scope>NUCLEOTIDE SEQUENCE [LARGE SCALE GENOMIC DNA]</scope>
    <source>
        <strain evidence="1 2">SM41</strain>
    </source>
</reference>
<evidence type="ECO:0000313" key="2">
    <source>
        <dbReference type="Proteomes" id="UP001234811"/>
    </source>
</evidence>
<dbReference type="EMBL" id="JAVIPQ010000156">
    <property type="protein sequence ID" value="MDQ9556048.1"/>
    <property type="molecule type" value="Genomic_DNA"/>
</dbReference>
<dbReference type="Proteomes" id="UP001234811">
    <property type="component" value="Unassembled WGS sequence"/>
</dbReference>
<dbReference type="AlphaFoldDB" id="A0ABD5BHX5"/>
<gene>
    <name evidence="1" type="ORF">RF091_11045</name>
</gene>
<dbReference type="RefSeq" id="WP_094859769.1">
    <property type="nucleotide sequence ID" value="NZ_CP047682.1"/>
</dbReference>
<name>A0ABD5BHX5_SERMA</name>
<proteinExistence type="predicted"/>
<organism evidence="1 2">
    <name type="scientific">Serratia marcescens</name>
    <dbReference type="NCBI Taxonomy" id="615"/>
    <lineage>
        <taxon>Bacteria</taxon>
        <taxon>Pseudomonadati</taxon>
        <taxon>Pseudomonadota</taxon>
        <taxon>Gammaproteobacteria</taxon>
        <taxon>Enterobacterales</taxon>
        <taxon>Yersiniaceae</taxon>
        <taxon>Serratia</taxon>
    </lineage>
</organism>
<sequence length="70" mass="7858">MSKVKFMEMTVVFSVNENGSISQDINAKHLESETAREFMEKYMKAFVASQLDMVASVSKVVLNDGSNKLH</sequence>